<dbReference type="InterPro" id="IPR020203">
    <property type="entry name" value="YneK"/>
</dbReference>
<sequence length="161" mass="19275">MILPLFFYIINVEVECMLTGWFLWFILFWVVFLLVTMSIGGFFMFRKFLKRLPKEDGKSELDWQQYYIEQTRHLWSEKEKALLEDLVRPVPELFRDVARQKIAGKIGELALQENANQITEDLVVRGYILATPKRDHKFLVKALREKQIDFTKYEHLLTKKS</sequence>
<keyword evidence="1" id="KW-0472">Membrane</keyword>
<dbReference type="AlphaFoldDB" id="B7GI81"/>
<organism evidence="2 3">
    <name type="scientific">Anoxybacillus flavithermus (strain DSM 21510 / WK1)</name>
    <dbReference type="NCBI Taxonomy" id="491915"/>
    <lineage>
        <taxon>Bacteria</taxon>
        <taxon>Bacillati</taxon>
        <taxon>Bacillota</taxon>
        <taxon>Bacilli</taxon>
        <taxon>Bacillales</taxon>
        <taxon>Anoxybacillaceae</taxon>
        <taxon>Anoxybacillus</taxon>
    </lineage>
</organism>
<keyword evidence="1" id="KW-1133">Transmembrane helix</keyword>
<name>B7GI81_ANOFW</name>
<protein>
    <submittedName>
        <fullName evidence="2">Uncharacterized conserved protein</fullName>
    </submittedName>
</protein>
<dbReference type="Pfam" id="PF11084">
    <property type="entry name" value="DUF2621"/>
    <property type="match status" value="1"/>
</dbReference>
<evidence type="ECO:0000313" key="3">
    <source>
        <dbReference type="Proteomes" id="UP000000742"/>
    </source>
</evidence>
<dbReference type="KEGG" id="afl:Aflv_1497"/>
<dbReference type="EMBL" id="CP000922">
    <property type="protein sequence ID" value="ACJ33863.1"/>
    <property type="molecule type" value="Genomic_DNA"/>
</dbReference>
<keyword evidence="1" id="KW-0812">Transmembrane</keyword>
<dbReference type="Proteomes" id="UP000000742">
    <property type="component" value="Chromosome"/>
</dbReference>
<accession>B7GI81</accession>
<gene>
    <name evidence="2" type="ordered locus">Aflv_1497</name>
</gene>
<reference evidence="2 3" key="1">
    <citation type="journal article" date="2008" name="Genome Biol.">
        <title>Encapsulated in silica: genome, proteome and physiology of the thermophilic bacterium Anoxybacillus flavithermus WK1.</title>
        <authorList>
            <person name="Saw J.H."/>
            <person name="Mountain B.W."/>
            <person name="Feng L."/>
            <person name="Omelchenko M.V."/>
            <person name="Hou S."/>
            <person name="Saito J.A."/>
            <person name="Stott M.B."/>
            <person name="Li D."/>
            <person name="Zhao G."/>
            <person name="Wu J."/>
            <person name="Galperin M.Y."/>
            <person name="Koonin E.V."/>
            <person name="Makarova K.S."/>
            <person name="Wolf Y.I."/>
            <person name="Rigden D.J."/>
            <person name="Dunfield P.F."/>
            <person name="Wang L."/>
            <person name="Alam M."/>
        </authorList>
    </citation>
    <scope>NUCLEOTIDE SEQUENCE [LARGE SCALE GENOMIC DNA]</scope>
    <source>
        <strain evidence="3">DSM 21510 / WK1</strain>
    </source>
</reference>
<dbReference type="HOGENOM" id="CLU_129136_0_0_9"/>
<evidence type="ECO:0000313" key="2">
    <source>
        <dbReference type="EMBL" id="ACJ33863.1"/>
    </source>
</evidence>
<evidence type="ECO:0000256" key="1">
    <source>
        <dbReference type="SAM" id="Phobius"/>
    </source>
</evidence>
<feature type="transmembrane region" description="Helical" evidence="1">
    <location>
        <begin position="21"/>
        <end position="45"/>
    </location>
</feature>
<dbReference type="eggNOG" id="ENOG502ZPID">
    <property type="taxonomic scope" value="Bacteria"/>
</dbReference>
<proteinExistence type="predicted"/>
<dbReference type="STRING" id="491915.Aflv_1497"/>